<keyword evidence="2" id="KW-1185">Reference proteome</keyword>
<dbReference type="RefSeq" id="XP_018138535.1">
    <property type="nucleotide sequence ID" value="XM_018285749.1"/>
</dbReference>
<dbReference type="EMBL" id="LSBJ02000008">
    <property type="protein sequence ID" value="OAQ60657.1"/>
    <property type="molecule type" value="Genomic_DNA"/>
</dbReference>
<name>A0A179F5F2_METCM</name>
<accession>A0A179F5F2</accession>
<dbReference type="STRING" id="1380566.A0A179F5F2"/>
<evidence type="ECO:0000313" key="2">
    <source>
        <dbReference type="Proteomes" id="UP000078397"/>
    </source>
</evidence>
<organism evidence="1 2">
    <name type="scientific">Pochonia chlamydosporia 170</name>
    <dbReference type="NCBI Taxonomy" id="1380566"/>
    <lineage>
        <taxon>Eukaryota</taxon>
        <taxon>Fungi</taxon>
        <taxon>Dikarya</taxon>
        <taxon>Ascomycota</taxon>
        <taxon>Pezizomycotina</taxon>
        <taxon>Sordariomycetes</taxon>
        <taxon>Hypocreomycetidae</taxon>
        <taxon>Hypocreales</taxon>
        <taxon>Clavicipitaceae</taxon>
        <taxon>Pochonia</taxon>
    </lineage>
</organism>
<comment type="caution">
    <text evidence="1">The sequence shown here is derived from an EMBL/GenBank/DDBJ whole genome shotgun (WGS) entry which is preliminary data.</text>
</comment>
<dbReference type="GeneID" id="28849743"/>
<dbReference type="SUPFAM" id="SSF53474">
    <property type="entry name" value="alpha/beta-Hydrolases"/>
    <property type="match status" value="1"/>
</dbReference>
<dbReference type="Gene3D" id="3.40.50.1820">
    <property type="entry name" value="alpha/beta hydrolase"/>
    <property type="match status" value="1"/>
</dbReference>
<sequence>MVNTIRHGRTDLSKLIVELEDILESGKIENHIALGWSLGGHVVWQAWLWEPKIASAVIIVGCPDIPGLMQSRARKSKVQWTGSFQGSRIFPSDVSNICMYSDPKTYLFGRDALEKITLSSNDECRLWTVLNHTIRGKKLLLCSGQEDELVPYTITQPFVQQLSCAISRQNWQGEDAVTIDDRLYGGIGHEFSNNMVKDAVEWIMGASRAGRRREQGNISTHRNGPFL</sequence>
<reference evidence="1 2" key="1">
    <citation type="journal article" date="2016" name="PLoS Pathog.">
        <title>Biosynthesis of antibiotic leucinostatins in bio-control fungus Purpureocillium lilacinum and their inhibition on phytophthora revealed by genome mining.</title>
        <authorList>
            <person name="Wang G."/>
            <person name="Liu Z."/>
            <person name="Lin R."/>
            <person name="Li E."/>
            <person name="Mao Z."/>
            <person name="Ling J."/>
            <person name="Yang Y."/>
            <person name="Yin W.B."/>
            <person name="Xie B."/>
        </authorList>
    </citation>
    <scope>NUCLEOTIDE SEQUENCE [LARGE SCALE GENOMIC DNA]</scope>
    <source>
        <strain evidence="1">170</strain>
    </source>
</reference>
<dbReference type="Proteomes" id="UP000078397">
    <property type="component" value="Unassembled WGS sequence"/>
</dbReference>
<evidence type="ECO:0000313" key="1">
    <source>
        <dbReference type="EMBL" id="OAQ60657.1"/>
    </source>
</evidence>
<dbReference type="GO" id="GO:0016787">
    <property type="term" value="F:hydrolase activity"/>
    <property type="evidence" value="ECO:0007669"/>
    <property type="project" value="UniProtKB-KW"/>
</dbReference>
<protein>
    <submittedName>
        <fullName evidence="1">Alpha/beta hydrolase family domain-containing protein</fullName>
    </submittedName>
</protein>
<dbReference type="InterPro" id="IPR029058">
    <property type="entry name" value="AB_hydrolase_fold"/>
</dbReference>
<gene>
    <name evidence="1" type="ORF">VFPPC_06769</name>
</gene>
<proteinExistence type="predicted"/>
<dbReference type="AlphaFoldDB" id="A0A179F5F2"/>
<keyword evidence="1" id="KW-0378">Hydrolase</keyword>
<dbReference type="KEGG" id="pchm:VFPPC_06769"/>
<dbReference type="OrthoDB" id="2152248at2759"/>